<dbReference type="EMBL" id="JBICCN010000254">
    <property type="protein sequence ID" value="KAL3082877.1"/>
    <property type="molecule type" value="Genomic_DNA"/>
</dbReference>
<evidence type="ECO:0000256" key="1">
    <source>
        <dbReference type="ARBA" id="ARBA00022723"/>
    </source>
</evidence>
<dbReference type="AlphaFoldDB" id="A0ABD2IXF7"/>
<organism evidence="4 5">
    <name type="scientific">Heterodera schachtii</name>
    <name type="common">Sugarbeet cyst nematode worm</name>
    <name type="synonym">Tylenchus schachtii</name>
    <dbReference type="NCBI Taxonomy" id="97005"/>
    <lineage>
        <taxon>Eukaryota</taxon>
        <taxon>Metazoa</taxon>
        <taxon>Ecdysozoa</taxon>
        <taxon>Nematoda</taxon>
        <taxon>Chromadorea</taxon>
        <taxon>Rhabditida</taxon>
        <taxon>Tylenchina</taxon>
        <taxon>Tylenchomorpha</taxon>
        <taxon>Tylenchoidea</taxon>
        <taxon>Heteroderidae</taxon>
        <taxon>Heteroderinae</taxon>
        <taxon>Heterodera</taxon>
    </lineage>
</organism>
<dbReference type="PANTHER" id="PTHR22966:SF61">
    <property type="entry name" value="2-AMINOETHANETHIOL DIOXYGENASE"/>
    <property type="match status" value="1"/>
</dbReference>
<sequence>MAVKWQKLLTDLTSSCSRLISSEALGLPPALSGGPNLRNERPSAEGPSKCINEIRTIAAELSPEMLRFGPVNPSLLWASSFCAPVYEQRDLFEMHVFGLRSAGHSIPLHDHPRMYGFIRPLHGRIRICTFSWLEPEEEQKIVTERRKRAGVAKGASGVIRRPAKFTGELILDGACKDPPIAIVEPNTANVHSIEALEDGAAFFDLLVPGYNDSRSCNYYTLSDDKVNGKIGIGDFVWLEGSEEVPREFTMQQLRFDPFLMSNTNRFD</sequence>
<dbReference type="InterPro" id="IPR012864">
    <property type="entry name" value="PCO/ADO"/>
</dbReference>
<evidence type="ECO:0000313" key="5">
    <source>
        <dbReference type="Proteomes" id="UP001620645"/>
    </source>
</evidence>
<dbReference type="Pfam" id="PF07847">
    <property type="entry name" value="PCO_ADO"/>
    <property type="match status" value="1"/>
</dbReference>
<evidence type="ECO:0008006" key="6">
    <source>
        <dbReference type="Google" id="ProtNLM"/>
    </source>
</evidence>
<dbReference type="SUPFAM" id="SSF51182">
    <property type="entry name" value="RmlC-like cupins"/>
    <property type="match status" value="1"/>
</dbReference>
<reference evidence="4 5" key="1">
    <citation type="submission" date="2024-10" db="EMBL/GenBank/DDBJ databases">
        <authorList>
            <person name="Kim D."/>
        </authorList>
    </citation>
    <scope>NUCLEOTIDE SEQUENCE [LARGE SCALE GENOMIC DNA]</scope>
    <source>
        <strain evidence="4">Taebaek</strain>
    </source>
</reference>
<accession>A0ABD2IXF7</accession>
<gene>
    <name evidence="4" type="ORF">niasHS_010679</name>
</gene>
<dbReference type="PANTHER" id="PTHR22966">
    <property type="entry name" value="2-AMINOETHANETHIOL DIOXYGENASE"/>
    <property type="match status" value="1"/>
</dbReference>
<protein>
    <recommendedName>
        <fullName evidence="6">2-aminoethanethiol dioxygenase</fullName>
    </recommendedName>
</protein>
<keyword evidence="2" id="KW-0560">Oxidoreductase</keyword>
<evidence type="ECO:0000256" key="2">
    <source>
        <dbReference type="ARBA" id="ARBA00023002"/>
    </source>
</evidence>
<dbReference type="CDD" id="cd20289">
    <property type="entry name" value="cupin_ADO"/>
    <property type="match status" value="1"/>
</dbReference>
<comment type="caution">
    <text evidence="4">The sequence shown here is derived from an EMBL/GenBank/DDBJ whole genome shotgun (WGS) entry which is preliminary data.</text>
</comment>
<dbReference type="GO" id="GO:0046872">
    <property type="term" value="F:metal ion binding"/>
    <property type="evidence" value="ECO:0007669"/>
    <property type="project" value="UniProtKB-KW"/>
</dbReference>
<dbReference type="InterPro" id="IPR011051">
    <property type="entry name" value="RmlC_Cupin_sf"/>
</dbReference>
<dbReference type="InterPro" id="IPR014710">
    <property type="entry name" value="RmlC-like_jellyroll"/>
</dbReference>
<keyword evidence="5" id="KW-1185">Reference proteome</keyword>
<proteinExistence type="predicted"/>
<keyword evidence="3" id="KW-0408">Iron</keyword>
<name>A0ABD2IXF7_HETSC</name>
<dbReference type="GO" id="GO:0016491">
    <property type="term" value="F:oxidoreductase activity"/>
    <property type="evidence" value="ECO:0007669"/>
    <property type="project" value="UniProtKB-KW"/>
</dbReference>
<dbReference type="Gene3D" id="2.60.120.10">
    <property type="entry name" value="Jelly Rolls"/>
    <property type="match status" value="1"/>
</dbReference>
<dbReference type="Proteomes" id="UP001620645">
    <property type="component" value="Unassembled WGS sequence"/>
</dbReference>
<evidence type="ECO:0000256" key="3">
    <source>
        <dbReference type="ARBA" id="ARBA00023004"/>
    </source>
</evidence>
<evidence type="ECO:0000313" key="4">
    <source>
        <dbReference type="EMBL" id="KAL3082877.1"/>
    </source>
</evidence>
<keyword evidence="1" id="KW-0479">Metal-binding</keyword>